<sequence length="69" mass="7620">MPCLLTPRRLVRSNALVLICVRIILDVLRQYLQVNLGGRLVAGGLGIGSLDPARHTGDTYAKTLRHLRD</sequence>
<accession>A0A5D3Y8A6</accession>
<organism evidence="1 2">
    <name type="scientific">Nitrosomonas communis</name>
    <dbReference type="NCBI Taxonomy" id="44574"/>
    <lineage>
        <taxon>Bacteria</taxon>
        <taxon>Pseudomonadati</taxon>
        <taxon>Pseudomonadota</taxon>
        <taxon>Betaproteobacteria</taxon>
        <taxon>Nitrosomonadales</taxon>
        <taxon>Nitrosomonadaceae</taxon>
        <taxon>Nitrosomonas</taxon>
    </lineage>
</organism>
<dbReference type="AlphaFoldDB" id="A0A5D3Y8A6"/>
<gene>
    <name evidence="1" type="ORF">BCL69_109211</name>
</gene>
<proteinExistence type="predicted"/>
<evidence type="ECO:0000313" key="1">
    <source>
        <dbReference type="EMBL" id="TYP73708.1"/>
    </source>
</evidence>
<reference evidence="1 2" key="1">
    <citation type="submission" date="2019-07" db="EMBL/GenBank/DDBJ databases">
        <title>Active sludge and wastewater microbial communities from Klosterneuburg, Austria.</title>
        <authorList>
            <person name="Wagner M."/>
        </authorList>
    </citation>
    <scope>NUCLEOTIDE SEQUENCE [LARGE SCALE GENOMIC DNA]</scope>
    <source>
        <strain evidence="1 2">Nm2</strain>
    </source>
</reference>
<comment type="caution">
    <text evidence="1">The sequence shown here is derived from an EMBL/GenBank/DDBJ whole genome shotgun (WGS) entry which is preliminary data.</text>
</comment>
<evidence type="ECO:0000313" key="2">
    <source>
        <dbReference type="Proteomes" id="UP000324176"/>
    </source>
</evidence>
<dbReference type="EMBL" id="VNHT01000092">
    <property type="protein sequence ID" value="TYP73708.1"/>
    <property type="molecule type" value="Genomic_DNA"/>
</dbReference>
<dbReference type="Proteomes" id="UP000324176">
    <property type="component" value="Unassembled WGS sequence"/>
</dbReference>
<name>A0A5D3Y8A6_9PROT</name>
<protein>
    <submittedName>
        <fullName evidence="1">Uncharacterized protein</fullName>
    </submittedName>
</protein>